<protein>
    <recommendedName>
        <fullName evidence="1">BTB domain-containing protein</fullName>
    </recommendedName>
</protein>
<feature type="domain" description="BTB" evidence="1">
    <location>
        <begin position="100"/>
        <end position="167"/>
    </location>
</feature>
<proteinExistence type="predicted"/>
<dbReference type="PANTHER" id="PTHR47843:SF2">
    <property type="entry name" value="BTB DOMAIN-CONTAINING PROTEIN"/>
    <property type="match status" value="1"/>
</dbReference>
<sequence length="334" mass="38471">MTWRMPPGEALRGANECCWSCLPRSLAHEVLGSFLSRVNRRKTFLLSLPVFLSPSAKHVLCFYISKPRLHGNFTSAYLHQTLQSDMPRFSDRNLLQMGTKIIAVRVGAEPKHTDFSVHESLIRLSSPFFEAALSREWKESQERIVKLPEGNAHAFRIYVHWLYTSQLCSKLQFNHVSLNDGQWEWANLVKGYLLGDYLQDIDFKDSVMDAMIDWGNEAARECSDAPPHSSIEVYQQTGKTSPLRRIVLDFTTWRIINNFPVSMNDYQFPSDFLTAVVTCLTERIRSGKVVRPGFVDKKYCHYHCHGDRTCYKDKDKASLQEACNEVLDPLRMIL</sequence>
<dbReference type="PROSITE" id="PS50097">
    <property type="entry name" value="BTB"/>
    <property type="match status" value="1"/>
</dbReference>
<gene>
    <name evidence="2" type="ORF">JI435_104620</name>
</gene>
<keyword evidence="3" id="KW-1185">Reference proteome</keyword>
<dbReference type="PANTHER" id="PTHR47843">
    <property type="entry name" value="BTB DOMAIN-CONTAINING PROTEIN-RELATED"/>
    <property type="match status" value="1"/>
</dbReference>
<dbReference type="Pfam" id="PF00651">
    <property type="entry name" value="BTB"/>
    <property type="match status" value="1"/>
</dbReference>
<dbReference type="OrthoDB" id="1022638at2759"/>
<evidence type="ECO:0000259" key="1">
    <source>
        <dbReference type="PROSITE" id="PS50097"/>
    </source>
</evidence>
<reference evidence="3" key="1">
    <citation type="journal article" date="2021" name="BMC Genomics">
        <title>Chromosome-level genome assembly and manually-curated proteome of model necrotroph Parastagonospora nodorum Sn15 reveals a genome-wide trove of candidate effector homologs, and redundancy of virulence-related functions within an accessory chromosome.</title>
        <authorList>
            <person name="Bertazzoni S."/>
            <person name="Jones D.A.B."/>
            <person name="Phan H.T."/>
            <person name="Tan K.-C."/>
            <person name="Hane J.K."/>
        </authorList>
    </citation>
    <scope>NUCLEOTIDE SEQUENCE [LARGE SCALE GENOMIC DNA]</scope>
    <source>
        <strain evidence="3">SN15 / ATCC MYA-4574 / FGSC 10173)</strain>
    </source>
</reference>
<dbReference type="EMBL" id="CP069039">
    <property type="protein sequence ID" value="QRD04521.1"/>
    <property type="molecule type" value="Genomic_DNA"/>
</dbReference>
<dbReference type="CDD" id="cd18186">
    <property type="entry name" value="BTB_POZ_ZBTB_KLHL-like"/>
    <property type="match status" value="1"/>
</dbReference>
<dbReference type="Gene3D" id="3.30.710.10">
    <property type="entry name" value="Potassium Channel Kv1.1, Chain A"/>
    <property type="match status" value="1"/>
</dbReference>
<dbReference type="SUPFAM" id="SSF54695">
    <property type="entry name" value="POZ domain"/>
    <property type="match status" value="1"/>
</dbReference>
<name>A0A7U2I5V0_PHANO</name>
<dbReference type="AlphaFoldDB" id="A0A7U2I5V0"/>
<dbReference type="VEuPathDB" id="FungiDB:JI435_104620"/>
<evidence type="ECO:0000313" key="2">
    <source>
        <dbReference type="EMBL" id="QRD04521.1"/>
    </source>
</evidence>
<dbReference type="InterPro" id="IPR011333">
    <property type="entry name" value="SKP1/BTB/POZ_sf"/>
</dbReference>
<dbReference type="InterPro" id="IPR000210">
    <property type="entry name" value="BTB/POZ_dom"/>
</dbReference>
<dbReference type="Proteomes" id="UP000663193">
    <property type="component" value="Chromosome 17"/>
</dbReference>
<organism evidence="2 3">
    <name type="scientific">Phaeosphaeria nodorum (strain SN15 / ATCC MYA-4574 / FGSC 10173)</name>
    <name type="common">Glume blotch fungus</name>
    <name type="synonym">Parastagonospora nodorum</name>
    <dbReference type="NCBI Taxonomy" id="321614"/>
    <lineage>
        <taxon>Eukaryota</taxon>
        <taxon>Fungi</taxon>
        <taxon>Dikarya</taxon>
        <taxon>Ascomycota</taxon>
        <taxon>Pezizomycotina</taxon>
        <taxon>Dothideomycetes</taxon>
        <taxon>Pleosporomycetidae</taxon>
        <taxon>Pleosporales</taxon>
        <taxon>Pleosporineae</taxon>
        <taxon>Phaeosphaeriaceae</taxon>
        <taxon>Parastagonospora</taxon>
    </lineage>
</organism>
<accession>A0A7U2I5V0</accession>
<evidence type="ECO:0000313" key="3">
    <source>
        <dbReference type="Proteomes" id="UP000663193"/>
    </source>
</evidence>